<comment type="caution">
    <text evidence="1">The sequence shown here is derived from an EMBL/GenBank/DDBJ whole genome shotgun (WGS) entry which is preliminary data.</text>
</comment>
<proteinExistence type="predicted"/>
<dbReference type="OrthoDB" id="3162439at2759"/>
<evidence type="ECO:0000313" key="2">
    <source>
        <dbReference type="Proteomes" id="UP000683000"/>
    </source>
</evidence>
<reference evidence="1" key="1">
    <citation type="submission" date="2021-03" db="EMBL/GenBank/DDBJ databases">
        <title>Evolutionary innovations through gain and loss of genes in the ectomycorrhizal Boletales.</title>
        <authorList>
            <person name="Wu G."/>
            <person name="Miyauchi S."/>
            <person name="Morin E."/>
            <person name="Yang Z.-L."/>
            <person name="Xu J."/>
            <person name="Martin F.M."/>
        </authorList>
    </citation>
    <scope>NUCLEOTIDE SEQUENCE</scope>
    <source>
        <strain evidence="1">BR01</strain>
    </source>
</reference>
<keyword evidence="2" id="KW-1185">Reference proteome</keyword>
<dbReference type="AlphaFoldDB" id="A0A8I2YZ46"/>
<name>A0A8I2YZ46_9AGAM</name>
<organism evidence="1 2">
    <name type="scientific">Boletus reticuloceps</name>
    <dbReference type="NCBI Taxonomy" id="495285"/>
    <lineage>
        <taxon>Eukaryota</taxon>
        <taxon>Fungi</taxon>
        <taxon>Dikarya</taxon>
        <taxon>Basidiomycota</taxon>
        <taxon>Agaricomycotina</taxon>
        <taxon>Agaricomycetes</taxon>
        <taxon>Agaricomycetidae</taxon>
        <taxon>Boletales</taxon>
        <taxon>Boletineae</taxon>
        <taxon>Boletaceae</taxon>
        <taxon>Boletoideae</taxon>
        <taxon>Boletus</taxon>
    </lineage>
</organism>
<evidence type="ECO:0000313" key="1">
    <source>
        <dbReference type="EMBL" id="KAG6380609.1"/>
    </source>
</evidence>
<gene>
    <name evidence="1" type="ORF">JVT61DRAFT_4975</name>
</gene>
<dbReference type="Proteomes" id="UP000683000">
    <property type="component" value="Unassembled WGS sequence"/>
</dbReference>
<sequence>MGAGRHVPIQHKDGVQIKLHRSVKIRMEADGLQRGKYWPKAKLKVQPEWVD</sequence>
<protein>
    <submittedName>
        <fullName evidence="1">Uncharacterized protein</fullName>
    </submittedName>
</protein>
<dbReference type="EMBL" id="JAGFBS010000002">
    <property type="protein sequence ID" value="KAG6380609.1"/>
    <property type="molecule type" value="Genomic_DNA"/>
</dbReference>
<accession>A0A8I2YZ46</accession>